<keyword evidence="13" id="KW-0378">Hydrolase</keyword>
<dbReference type="InterPro" id="IPR036397">
    <property type="entry name" value="RNaseH_sf"/>
</dbReference>
<keyword evidence="7 13" id="KW-0227">DNA damage</keyword>
<dbReference type="SMART" id="SM00482">
    <property type="entry name" value="POLAc"/>
    <property type="match status" value="1"/>
</dbReference>
<dbReference type="GO" id="GO:0003887">
    <property type="term" value="F:DNA-directed DNA polymerase activity"/>
    <property type="evidence" value="ECO:0007669"/>
    <property type="project" value="UniProtKB-UniRule"/>
</dbReference>
<keyword evidence="5 13" id="KW-0548">Nucleotidyltransferase</keyword>
<dbReference type="GO" id="GO:0006302">
    <property type="term" value="P:double-strand break repair"/>
    <property type="evidence" value="ECO:0007669"/>
    <property type="project" value="TreeGrafter"/>
</dbReference>
<dbReference type="Gene3D" id="3.40.50.1010">
    <property type="entry name" value="5'-nuclease"/>
    <property type="match status" value="1"/>
</dbReference>
<keyword evidence="4 13" id="KW-0808">Transferase</keyword>
<dbReference type="NCBIfam" id="NF004397">
    <property type="entry name" value="PRK05755.1"/>
    <property type="match status" value="1"/>
</dbReference>
<dbReference type="RefSeq" id="WP_118325144.1">
    <property type="nucleotide sequence ID" value="NZ_QRYH01000006.1"/>
</dbReference>
<dbReference type="CDD" id="cd08637">
    <property type="entry name" value="DNA_pol_A_pol_I_C"/>
    <property type="match status" value="1"/>
</dbReference>
<evidence type="ECO:0000313" key="17">
    <source>
        <dbReference type="Proteomes" id="UP000265489"/>
    </source>
</evidence>
<dbReference type="InterPro" id="IPR002298">
    <property type="entry name" value="DNA_polymerase_A"/>
</dbReference>
<dbReference type="SUPFAM" id="SSF47807">
    <property type="entry name" value="5' to 3' exonuclease, C-terminal subdomain"/>
    <property type="match status" value="1"/>
</dbReference>
<dbReference type="EC" id="2.7.7.7" evidence="2 12"/>
<dbReference type="InterPro" id="IPR029060">
    <property type="entry name" value="PIN-like_dom_sf"/>
</dbReference>
<evidence type="ECO:0000256" key="3">
    <source>
        <dbReference type="ARBA" id="ARBA00020311"/>
    </source>
</evidence>
<dbReference type="EMBL" id="QRYQ01000009">
    <property type="protein sequence ID" value="RGU91819.1"/>
    <property type="molecule type" value="Genomic_DNA"/>
</dbReference>
<dbReference type="Gene3D" id="1.10.150.20">
    <property type="entry name" value="5' to 3' exonuclease, C-terminal subdomain"/>
    <property type="match status" value="2"/>
</dbReference>
<evidence type="ECO:0000256" key="4">
    <source>
        <dbReference type="ARBA" id="ARBA00022679"/>
    </source>
</evidence>
<dbReference type="Proteomes" id="UP000265489">
    <property type="component" value="Unassembled WGS sequence"/>
</dbReference>
<dbReference type="Gene3D" id="1.20.1060.10">
    <property type="entry name" value="Taq DNA Polymerase, Chain T, domain 4"/>
    <property type="match status" value="1"/>
</dbReference>
<comment type="caution">
    <text evidence="16">The sequence shown here is derived from an EMBL/GenBank/DDBJ whole genome shotgun (WGS) entry which is preliminary data.</text>
</comment>
<dbReference type="FunFam" id="1.10.150.20:FF:000002">
    <property type="entry name" value="DNA polymerase I"/>
    <property type="match status" value="1"/>
</dbReference>
<evidence type="ECO:0000256" key="12">
    <source>
        <dbReference type="NCBIfam" id="TIGR00593"/>
    </source>
</evidence>
<comment type="catalytic activity">
    <reaction evidence="11 13">
        <text>DNA(n) + a 2'-deoxyribonucleoside 5'-triphosphate = DNA(n+1) + diphosphate</text>
        <dbReference type="Rhea" id="RHEA:22508"/>
        <dbReference type="Rhea" id="RHEA-COMP:17339"/>
        <dbReference type="Rhea" id="RHEA-COMP:17340"/>
        <dbReference type="ChEBI" id="CHEBI:33019"/>
        <dbReference type="ChEBI" id="CHEBI:61560"/>
        <dbReference type="ChEBI" id="CHEBI:173112"/>
        <dbReference type="EC" id="2.7.7.7"/>
    </reaction>
</comment>
<gene>
    <name evidence="13" type="primary">polA</name>
    <name evidence="16" type="ORF">DWW32_06270</name>
</gene>
<dbReference type="GO" id="GO:0008409">
    <property type="term" value="F:5'-3' exonuclease activity"/>
    <property type="evidence" value="ECO:0007669"/>
    <property type="project" value="UniProtKB-UniRule"/>
</dbReference>
<dbReference type="InterPro" id="IPR036279">
    <property type="entry name" value="5-3_exonuclease_C_sf"/>
</dbReference>
<sequence length="858" mass="98510">MKKLLLLDGNSMLFRAYYATLYTHRMTTSNGIPTNAVYGFVMMLNKAIDIIEPDKILVAWDAGKPTFRHKQFAAYKGTRKPLDEELIVQFPIVREYLDAAGIKRYEQEGYEADDIIGSMAKCCNDIQTTILTSDRDLLQLIDPSTHVLLMKKGLSEMELMDEQNLFDTYGITPSQVIDMKGLMGDTADNIPGVQGVGEKTALRLLNQYSTVENVYAHIDEVKGKLKEKLEKDKDNAFMSLELATIYTKMELPFGLNDCEFTGIQEDVNGFYEKYEMRSLVNRTKQAKNEKWPLKEVEHFEMFDVEDLMVLPVCTQQPYLDQQLYGFMIPKDKTIYYISVENALEDTNFKKILETKEISTWDTKEMMHLLDRYGFKWNTFNDDLHIAGFLLNSTATDSDAVLEALHITLPESFHDVSKKTKEEPAFSLNREQALCHSLTQQLYEKKGEILQSLKEENVLSLYREIEMPLTRVLFSMEQEGISIQESFLDEYGALLNEKLEILAQQIYSHAGMIFNINSPKQLANVLFDELNLSSGGKKRSTSADVLEKLRGKHPIVDDILEYRKISKVSSTYIDGLKKHVRSDQKIHTSFNQTMTQTGRLSSSEPNLQNISIRDELGKEIRKAFVAQEGYHLLSADYSQIELRMLAHMANEDHMIKAFNEGLDIHTKTATLIFNCSPEEVDEHKRRIAKTVNFGIVYGQTEFGLSSQLNITRKEAGEFMKMYFESYPKIHEYMNQLIDFCKENGYVETLFHRRREIPEINDKNFMTREFGKRAAMNAPIQGSAADLIKIAMLKMDQALKDANVNSKMLLQIHDELIFLVPDEELDLMQKLVKETMESAMELKVPLKASISVGKSWYEAK</sequence>
<keyword evidence="8 13" id="KW-0239">DNA-directed DNA polymerase</keyword>
<keyword evidence="13" id="KW-0269">Exonuclease</keyword>
<dbReference type="FunFam" id="1.20.1060.10:FF:000001">
    <property type="entry name" value="DNA polymerase I"/>
    <property type="match status" value="1"/>
</dbReference>
<dbReference type="FunFam" id="1.10.150.20:FF:000003">
    <property type="entry name" value="DNA polymerase I"/>
    <property type="match status" value="1"/>
</dbReference>
<evidence type="ECO:0000313" key="16">
    <source>
        <dbReference type="EMBL" id="RGU91819.1"/>
    </source>
</evidence>
<dbReference type="PANTHER" id="PTHR10133">
    <property type="entry name" value="DNA POLYMERASE I"/>
    <property type="match status" value="1"/>
</dbReference>
<dbReference type="SMART" id="SM00475">
    <property type="entry name" value="53EXOc"/>
    <property type="match status" value="1"/>
</dbReference>
<protein>
    <recommendedName>
        <fullName evidence="3 12">DNA polymerase I</fullName>
        <ecNumber evidence="2 12">2.7.7.7</ecNumber>
    </recommendedName>
</protein>
<dbReference type="CDD" id="cd09859">
    <property type="entry name" value="PIN_53EXO"/>
    <property type="match status" value="1"/>
</dbReference>
<dbReference type="InterPro" id="IPR020045">
    <property type="entry name" value="DNA_polI_H3TH"/>
</dbReference>
<dbReference type="Pfam" id="PF00476">
    <property type="entry name" value="DNA_pol_A"/>
    <property type="match status" value="1"/>
</dbReference>
<evidence type="ECO:0000256" key="5">
    <source>
        <dbReference type="ARBA" id="ARBA00022695"/>
    </source>
</evidence>
<dbReference type="Gene3D" id="3.30.70.370">
    <property type="match status" value="1"/>
</dbReference>
<accession>A0A395W952</accession>
<dbReference type="PANTHER" id="PTHR10133:SF27">
    <property type="entry name" value="DNA POLYMERASE NU"/>
    <property type="match status" value="1"/>
</dbReference>
<dbReference type="Gene3D" id="3.30.420.10">
    <property type="entry name" value="Ribonuclease H-like superfamily/Ribonuclease H"/>
    <property type="match status" value="1"/>
</dbReference>
<evidence type="ECO:0000256" key="10">
    <source>
        <dbReference type="ARBA" id="ARBA00023204"/>
    </source>
</evidence>
<evidence type="ECO:0000256" key="9">
    <source>
        <dbReference type="ARBA" id="ARBA00023125"/>
    </source>
</evidence>
<keyword evidence="13" id="KW-0540">Nuclease</keyword>
<dbReference type="CDD" id="cd06140">
    <property type="entry name" value="DNA_polA_I_Bacillus_like_exo"/>
    <property type="match status" value="1"/>
</dbReference>
<dbReference type="SUPFAM" id="SSF56672">
    <property type="entry name" value="DNA/RNA polymerases"/>
    <property type="match status" value="1"/>
</dbReference>
<comment type="function">
    <text evidence="13">In addition to polymerase activity, this DNA polymerase exhibits 5'-3' exonuclease activity.</text>
</comment>
<evidence type="ECO:0000256" key="2">
    <source>
        <dbReference type="ARBA" id="ARBA00012417"/>
    </source>
</evidence>
<dbReference type="InterPro" id="IPR043502">
    <property type="entry name" value="DNA/RNA_pol_sf"/>
</dbReference>
<dbReference type="GO" id="GO:0003677">
    <property type="term" value="F:DNA binding"/>
    <property type="evidence" value="ECO:0007669"/>
    <property type="project" value="UniProtKB-UniRule"/>
</dbReference>
<evidence type="ECO:0000259" key="14">
    <source>
        <dbReference type="SMART" id="SM00475"/>
    </source>
</evidence>
<dbReference type="GeneID" id="66579315"/>
<dbReference type="SMART" id="SM00279">
    <property type="entry name" value="HhH2"/>
    <property type="match status" value="1"/>
</dbReference>
<dbReference type="Pfam" id="PF02739">
    <property type="entry name" value="5_3_exonuc_N"/>
    <property type="match status" value="1"/>
</dbReference>
<dbReference type="InterPro" id="IPR012337">
    <property type="entry name" value="RNaseH-like_sf"/>
</dbReference>
<evidence type="ECO:0000256" key="7">
    <source>
        <dbReference type="ARBA" id="ARBA00022763"/>
    </source>
</evidence>
<feature type="domain" description="5'-3' exonuclease" evidence="14">
    <location>
        <begin position="2"/>
        <end position="261"/>
    </location>
</feature>
<dbReference type="SUPFAM" id="SSF53098">
    <property type="entry name" value="Ribonuclease H-like"/>
    <property type="match status" value="1"/>
</dbReference>
<dbReference type="InterPro" id="IPR054690">
    <property type="entry name" value="DNA_polI_exonuclease"/>
</dbReference>
<keyword evidence="9 13" id="KW-0238">DNA-binding</keyword>
<evidence type="ECO:0000256" key="1">
    <source>
        <dbReference type="ARBA" id="ARBA00007705"/>
    </source>
</evidence>
<dbReference type="InterPro" id="IPR018320">
    <property type="entry name" value="DNA_polymerase_1"/>
</dbReference>
<evidence type="ECO:0000256" key="13">
    <source>
        <dbReference type="RuleBase" id="RU004460"/>
    </source>
</evidence>
<dbReference type="Pfam" id="PF01367">
    <property type="entry name" value="5_3_exonuc"/>
    <property type="match status" value="1"/>
</dbReference>
<dbReference type="NCBIfam" id="NF011547">
    <property type="entry name" value="PRK14976.1-4"/>
    <property type="match status" value="1"/>
</dbReference>
<dbReference type="AlphaFoldDB" id="A0A395W952"/>
<dbReference type="InterPro" id="IPR008918">
    <property type="entry name" value="HhH2"/>
</dbReference>
<evidence type="ECO:0000259" key="15">
    <source>
        <dbReference type="SMART" id="SM00482"/>
    </source>
</evidence>
<dbReference type="NCBIfam" id="TIGR00593">
    <property type="entry name" value="pola"/>
    <property type="match status" value="1"/>
</dbReference>
<dbReference type="SUPFAM" id="SSF88723">
    <property type="entry name" value="PIN domain-like"/>
    <property type="match status" value="1"/>
</dbReference>
<organism evidence="16 17">
    <name type="scientific">Holdemanella biformis</name>
    <dbReference type="NCBI Taxonomy" id="1735"/>
    <lineage>
        <taxon>Bacteria</taxon>
        <taxon>Bacillati</taxon>
        <taxon>Bacillota</taxon>
        <taxon>Erysipelotrichia</taxon>
        <taxon>Erysipelotrichales</taxon>
        <taxon>Erysipelotrichaceae</taxon>
        <taxon>Holdemanella</taxon>
    </lineage>
</organism>
<feature type="domain" description="DNA-directed DNA polymerase family A palm" evidence="15">
    <location>
        <begin position="616"/>
        <end position="822"/>
    </location>
</feature>
<dbReference type="InterPro" id="IPR002421">
    <property type="entry name" value="5-3_exonuclease"/>
</dbReference>
<dbReference type="GO" id="GO:0006261">
    <property type="term" value="P:DNA-templated DNA replication"/>
    <property type="evidence" value="ECO:0007669"/>
    <property type="project" value="UniProtKB-UniRule"/>
</dbReference>
<evidence type="ECO:0000256" key="8">
    <source>
        <dbReference type="ARBA" id="ARBA00022932"/>
    </source>
</evidence>
<dbReference type="PRINTS" id="PR00868">
    <property type="entry name" value="DNAPOLI"/>
</dbReference>
<keyword evidence="6 13" id="KW-0235">DNA replication</keyword>
<name>A0A395W952_9FIRM</name>
<dbReference type="CDD" id="cd09898">
    <property type="entry name" value="H3TH_53EXO"/>
    <property type="match status" value="1"/>
</dbReference>
<keyword evidence="10 13" id="KW-0234">DNA repair</keyword>
<dbReference type="InterPro" id="IPR020046">
    <property type="entry name" value="5-3_exonucl_a-hlix_arch_N"/>
</dbReference>
<evidence type="ECO:0000256" key="11">
    <source>
        <dbReference type="ARBA" id="ARBA00049244"/>
    </source>
</evidence>
<dbReference type="Pfam" id="PF22619">
    <property type="entry name" value="DNA_polI_exo1"/>
    <property type="match status" value="1"/>
</dbReference>
<evidence type="ECO:0000256" key="6">
    <source>
        <dbReference type="ARBA" id="ARBA00022705"/>
    </source>
</evidence>
<dbReference type="InterPro" id="IPR001098">
    <property type="entry name" value="DNA-dir_DNA_pol_A_palm_dom"/>
</dbReference>
<comment type="similarity">
    <text evidence="1 13">Belongs to the DNA polymerase type-A family.</text>
</comment>
<comment type="subunit">
    <text evidence="13">Single-chain monomer with multiple functions.</text>
</comment>
<reference evidence="16 17" key="1">
    <citation type="submission" date="2018-08" db="EMBL/GenBank/DDBJ databases">
        <title>A genome reference for cultivated species of the human gut microbiota.</title>
        <authorList>
            <person name="Zou Y."/>
            <person name="Xue W."/>
            <person name="Luo G."/>
        </authorList>
    </citation>
    <scope>NUCLEOTIDE SEQUENCE [LARGE SCALE GENOMIC DNA]</scope>
    <source>
        <strain evidence="16 17">AF15-20</strain>
    </source>
</reference>
<proteinExistence type="inferred from homology"/>